<feature type="coiled-coil region" evidence="1">
    <location>
        <begin position="451"/>
        <end position="478"/>
    </location>
</feature>
<keyword evidence="1" id="KW-0175">Coiled coil</keyword>
<evidence type="ECO:0000256" key="1">
    <source>
        <dbReference type="SAM" id="Coils"/>
    </source>
</evidence>
<feature type="compositionally biased region" description="Polar residues" evidence="2">
    <location>
        <begin position="100"/>
        <end position="116"/>
    </location>
</feature>
<feature type="region of interest" description="Disordered" evidence="2">
    <location>
        <begin position="92"/>
        <end position="116"/>
    </location>
</feature>
<dbReference type="PANTHER" id="PTHR10773">
    <property type="entry name" value="DNA-DIRECTED RNA POLYMERASES I, II, AND III SUBUNIT RPABC2"/>
    <property type="match status" value="1"/>
</dbReference>
<reference evidence="4" key="1">
    <citation type="journal article" date="2021" name="G3 (Bethesda)">
        <title>Genome and transcriptome analysis of the beet armyworm Spodoptera exigua reveals targets for pest control. .</title>
        <authorList>
            <person name="Simon S."/>
            <person name="Breeschoten T."/>
            <person name="Jansen H.J."/>
            <person name="Dirks R.P."/>
            <person name="Schranz M.E."/>
            <person name="Ros V.I.D."/>
        </authorList>
    </citation>
    <scope>NUCLEOTIDE SEQUENCE</scope>
    <source>
        <strain evidence="4">TB_SE_WUR_2020</strain>
    </source>
</reference>
<comment type="caution">
    <text evidence="4">The sequence shown here is derived from an EMBL/GenBank/DDBJ whole genome shotgun (WGS) entry which is preliminary data.</text>
</comment>
<feature type="domain" description="DUF7869" evidence="3">
    <location>
        <begin position="537"/>
        <end position="631"/>
    </location>
</feature>
<accession>A0A922SJ13</accession>
<organism evidence="4 5">
    <name type="scientific">Spodoptera exigua</name>
    <name type="common">Beet armyworm</name>
    <name type="synonym">Noctua fulgens</name>
    <dbReference type="NCBI Taxonomy" id="7107"/>
    <lineage>
        <taxon>Eukaryota</taxon>
        <taxon>Metazoa</taxon>
        <taxon>Ecdysozoa</taxon>
        <taxon>Arthropoda</taxon>
        <taxon>Hexapoda</taxon>
        <taxon>Insecta</taxon>
        <taxon>Pterygota</taxon>
        <taxon>Neoptera</taxon>
        <taxon>Endopterygota</taxon>
        <taxon>Lepidoptera</taxon>
        <taxon>Glossata</taxon>
        <taxon>Ditrysia</taxon>
        <taxon>Noctuoidea</taxon>
        <taxon>Noctuidae</taxon>
        <taxon>Amphipyrinae</taxon>
        <taxon>Spodoptera</taxon>
    </lineage>
</organism>
<dbReference type="InterPro" id="IPR057191">
    <property type="entry name" value="DUF7869"/>
</dbReference>
<evidence type="ECO:0000313" key="5">
    <source>
        <dbReference type="Proteomes" id="UP000814243"/>
    </source>
</evidence>
<protein>
    <recommendedName>
        <fullName evidence="3">DUF7869 domain-containing protein</fullName>
    </recommendedName>
</protein>
<dbReference type="Pfam" id="PF25273">
    <property type="entry name" value="DUF7869"/>
    <property type="match status" value="1"/>
</dbReference>
<evidence type="ECO:0000259" key="3">
    <source>
        <dbReference type="Pfam" id="PF25273"/>
    </source>
</evidence>
<dbReference type="PANTHER" id="PTHR10773:SF19">
    <property type="match status" value="1"/>
</dbReference>
<dbReference type="AlphaFoldDB" id="A0A922SJ13"/>
<name>A0A922SJ13_SPOEX</name>
<evidence type="ECO:0000313" key="4">
    <source>
        <dbReference type="EMBL" id="KAH9638868.1"/>
    </source>
</evidence>
<dbReference type="EMBL" id="JACEFF010000368">
    <property type="protein sequence ID" value="KAH9638868.1"/>
    <property type="molecule type" value="Genomic_DNA"/>
</dbReference>
<dbReference type="Proteomes" id="UP000814243">
    <property type="component" value="Unassembled WGS sequence"/>
</dbReference>
<sequence>MQSNRARKILNLLNESVNNTIDTINNNTGIDDMIPTRDEEGSPLPPDANFTEEELSILDDVDLNDSKDVLQNIPSNASILFPDDIPCSSPWLSNGDHNRTQNGDRSPSVIENTPGNSPIQSNFIIENYCDITPVPSPYNSFAPSPVNFELFDSPAVATPASDINDITYSPCNNDKRRRKRISIAKKDKGRLRERFQKKWKDQERKYNVNRGLEYVSRNGRVHGKRNMKTSCPITCRKKCSEKLTEDIRQRIFDRFWSIGDHSRQWDFLARYAIRAEKKRITVDKENSKRLHTISYYLPSSQGDNIETTKIPVCKTMFLRTLSISFNFVYTALEKSDKGNGFIETDQRGRHINHPKIINEDIVRSVIDHVEAFSPVESHYTRQKSSKKYLEPSLSFPKMFKLYNEWFDSNKYSSKATTVRQYRDIINKNINIGFHKPKKDVCEQCHIYENNKEVTQTDKEKHEEHLKEKEKARKMKTQDKDSALQNNEILTAAFDLQKCLNVPHGNTAKRGANEISSCVFKFIEDTVGNGIKDYRFWSDNCGGQNRNRIVFLMYMLASSKFFIDIGHRFLVVGHTQNEGDSMHALIERQTKDKMLYTPDQWYTAFRFAKSDEKPYKVTEVSQDLIKDFKSKLKLINNWTTTNDGSKMPWNKVTEVLVKAEYPFRLFYKTSYQDDAYKWIDCVKKPKATRNRRELNIDIDNIPLAYQTPIPIDQNKHKDLMDLCKALVIPKEYHLFFNNLISTNSNAANDSDSD</sequence>
<gene>
    <name evidence="4" type="ORF">HF086_012821</name>
</gene>
<evidence type="ECO:0000256" key="2">
    <source>
        <dbReference type="SAM" id="MobiDB-lite"/>
    </source>
</evidence>
<proteinExistence type="predicted"/>